<dbReference type="InterPro" id="IPR027417">
    <property type="entry name" value="P-loop_NTPase"/>
</dbReference>
<name>A0A507BVC3_9FUNG</name>
<keyword evidence="5" id="KW-0067">ATP-binding</keyword>
<keyword evidence="7 8" id="KW-0472">Membrane</keyword>
<feature type="transmembrane region" description="Helical" evidence="8">
    <location>
        <begin position="500"/>
        <end position="526"/>
    </location>
</feature>
<evidence type="ECO:0000256" key="7">
    <source>
        <dbReference type="ARBA" id="ARBA00023136"/>
    </source>
</evidence>
<comment type="subcellular location">
    <subcellularLocation>
        <location evidence="1">Membrane</location>
        <topology evidence="1">Multi-pass membrane protein</topology>
    </subcellularLocation>
</comment>
<dbReference type="SMART" id="SM00382">
    <property type="entry name" value="AAA"/>
    <property type="match status" value="1"/>
</dbReference>
<dbReference type="EMBL" id="QEAO01000050">
    <property type="protein sequence ID" value="TPX31121.1"/>
    <property type="molecule type" value="Genomic_DNA"/>
</dbReference>
<reference evidence="10 11" key="1">
    <citation type="journal article" date="2019" name="Sci. Rep.">
        <title>Comparative genomics of chytrid fungi reveal insights into the obligate biotrophic and pathogenic lifestyle of Synchytrium endobioticum.</title>
        <authorList>
            <person name="van de Vossenberg B.T.L.H."/>
            <person name="Warris S."/>
            <person name="Nguyen H.D.T."/>
            <person name="van Gent-Pelzer M.P.E."/>
            <person name="Joly D.L."/>
            <person name="van de Geest H.C."/>
            <person name="Bonants P.J.M."/>
            <person name="Smith D.S."/>
            <person name="Levesque C.A."/>
            <person name="van der Lee T.A.J."/>
        </authorList>
    </citation>
    <scope>NUCLEOTIDE SEQUENCE [LARGE SCALE GENOMIC DNA]</scope>
    <source>
        <strain evidence="10 11">JEL517</strain>
    </source>
</reference>
<dbReference type="PANTHER" id="PTHR48041:SF139">
    <property type="entry name" value="PROTEIN SCARLET"/>
    <property type="match status" value="1"/>
</dbReference>
<evidence type="ECO:0000313" key="11">
    <source>
        <dbReference type="Proteomes" id="UP000319731"/>
    </source>
</evidence>
<dbReference type="InterPro" id="IPR043926">
    <property type="entry name" value="ABCG_dom"/>
</dbReference>
<dbReference type="SUPFAM" id="SSF52540">
    <property type="entry name" value="P-loop containing nucleoside triphosphate hydrolases"/>
    <property type="match status" value="1"/>
</dbReference>
<keyword evidence="11" id="KW-1185">Reference proteome</keyword>
<keyword evidence="6 8" id="KW-1133">Transmembrane helix</keyword>
<gene>
    <name evidence="10" type="ORF">SmJEL517_g05455</name>
</gene>
<dbReference type="InterPro" id="IPR003593">
    <property type="entry name" value="AAA+_ATPase"/>
</dbReference>
<dbReference type="PROSITE" id="PS50893">
    <property type="entry name" value="ABC_TRANSPORTER_2"/>
    <property type="match status" value="1"/>
</dbReference>
<dbReference type="GeneID" id="42006678"/>
<dbReference type="PANTHER" id="PTHR48041">
    <property type="entry name" value="ABC TRANSPORTER G FAMILY MEMBER 28"/>
    <property type="match status" value="1"/>
</dbReference>
<evidence type="ECO:0000259" key="9">
    <source>
        <dbReference type="PROSITE" id="PS50893"/>
    </source>
</evidence>
<organism evidence="10 11">
    <name type="scientific">Synchytrium microbalum</name>
    <dbReference type="NCBI Taxonomy" id="1806994"/>
    <lineage>
        <taxon>Eukaryota</taxon>
        <taxon>Fungi</taxon>
        <taxon>Fungi incertae sedis</taxon>
        <taxon>Chytridiomycota</taxon>
        <taxon>Chytridiomycota incertae sedis</taxon>
        <taxon>Chytridiomycetes</taxon>
        <taxon>Synchytriales</taxon>
        <taxon>Synchytriaceae</taxon>
        <taxon>Synchytrium</taxon>
    </lineage>
</organism>
<evidence type="ECO:0000256" key="3">
    <source>
        <dbReference type="ARBA" id="ARBA00022692"/>
    </source>
</evidence>
<proteinExistence type="predicted"/>
<dbReference type="AlphaFoldDB" id="A0A507BVC3"/>
<comment type="caution">
    <text evidence="10">The sequence shown here is derived from an EMBL/GenBank/DDBJ whole genome shotgun (WGS) entry which is preliminary data.</text>
</comment>
<sequence>MATEGDLALHHASEKLQQSSEHAGYTITWRNIALDIDIGGMFSQKRTIRTLKGSTGFMKPGESLAVIGPSGAGKTTLMDILASQKTLGRISGELLVNGSPPDIFFKKRAGYIFVNMAHIPTMTVRETIMFAAECRMPRGSTHAEISARVDEVLESLRMTEAQHTPVGDELIRGVSSGEKKRTEVGIEMVARPKVLFFDEPTSGLDDFGARFTMELVLSYVKKENVSVAVVIHQPADAVFKLFDNVILVGGGGRICYFGPTSQCEQYFTEYGFPCPPLMNPIEHYVDVISADTVGASEYYEKSALFAANDAEERRLAQAHYSPVSHSTHIVERTSWDQFKLLATRVLLRYQRNPSTSWGRFGLFLCFALFFGGIFFQIPHTSTYLSTINHGVGTFGFLSNYVAIASVPQFMEDRELYIQEFSAAFYTLAPYYATYFVVEGVFTTVISTILLLIVYFMQGMPANKFGLTFAMMFVGMWVSTAVAQGWSAWCKTLIQAYTVLWAAGLVFFAFSGAVAPFGSFSAGLLWLTDVNYWRWTYQYVLYTITNDLPVTCDQAFPFASIIPIYAGIYQGAFAGSLVSNASDTVAVTAVSGYLSEIAAINTILASNPPADVATELNAAIATIQTQLSTTAKGGAAILTNATLMGGLSLYNSLYSATTAVVVAAAANSTKALFPPVEEICIYNPQTYLAAFNSIEQGCIACGNVAYAVNVALLVFFVIFTYCGLWYSRGYRQR</sequence>
<dbReference type="OrthoDB" id="245989at2759"/>
<feature type="domain" description="ABC transporter" evidence="9">
    <location>
        <begin position="36"/>
        <end position="275"/>
    </location>
</feature>
<dbReference type="GO" id="GO:0005524">
    <property type="term" value="F:ATP binding"/>
    <property type="evidence" value="ECO:0007669"/>
    <property type="project" value="UniProtKB-KW"/>
</dbReference>
<dbReference type="InterPro" id="IPR003439">
    <property type="entry name" value="ABC_transporter-like_ATP-bd"/>
</dbReference>
<dbReference type="Gene3D" id="3.40.50.300">
    <property type="entry name" value="P-loop containing nucleotide triphosphate hydrolases"/>
    <property type="match status" value="1"/>
</dbReference>
<feature type="transmembrane region" description="Helical" evidence="8">
    <location>
        <begin position="357"/>
        <end position="375"/>
    </location>
</feature>
<accession>A0A507BVC3</accession>
<dbReference type="GO" id="GO:0016887">
    <property type="term" value="F:ATP hydrolysis activity"/>
    <property type="evidence" value="ECO:0007669"/>
    <property type="project" value="InterPro"/>
</dbReference>
<dbReference type="Pfam" id="PF00005">
    <property type="entry name" value="ABC_tran"/>
    <property type="match status" value="1"/>
</dbReference>
<dbReference type="RefSeq" id="XP_031022627.1">
    <property type="nucleotide sequence ID" value="XM_031171381.1"/>
</dbReference>
<protein>
    <recommendedName>
        <fullName evidence="9">ABC transporter domain-containing protein</fullName>
    </recommendedName>
</protein>
<dbReference type="Proteomes" id="UP000319731">
    <property type="component" value="Unassembled WGS sequence"/>
</dbReference>
<evidence type="ECO:0000256" key="1">
    <source>
        <dbReference type="ARBA" id="ARBA00004141"/>
    </source>
</evidence>
<dbReference type="GO" id="GO:0016020">
    <property type="term" value="C:membrane"/>
    <property type="evidence" value="ECO:0007669"/>
    <property type="project" value="UniProtKB-SubCell"/>
</dbReference>
<dbReference type="InterPro" id="IPR013525">
    <property type="entry name" value="ABC2_TM"/>
</dbReference>
<keyword evidence="2" id="KW-0813">Transport</keyword>
<feature type="transmembrane region" description="Helical" evidence="8">
    <location>
        <begin position="430"/>
        <end position="456"/>
    </location>
</feature>
<evidence type="ECO:0000256" key="6">
    <source>
        <dbReference type="ARBA" id="ARBA00022989"/>
    </source>
</evidence>
<keyword evidence="4" id="KW-0547">Nucleotide-binding</keyword>
<evidence type="ECO:0000256" key="4">
    <source>
        <dbReference type="ARBA" id="ARBA00022741"/>
    </source>
</evidence>
<evidence type="ECO:0000256" key="8">
    <source>
        <dbReference type="SAM" id="Phobius"/>
    </source>
</evidence>
<dbReference type="Pfam" id="PF19055">
    <property type="entry name" value="ABC2_membrane_7"/>
    <property type="match status" value="1"/>
</dbReference>
<evidence type="ECO:0000256" key="2">
    <source>
        <dbReference type="ARBA" id="ARBA00022448"/>
    </source>
</evidence>
<evidence type="ECO:0000313" key="10">
    <source>
        <dbReference type="EMBL" id="TPX31121.1"/>
    </source>
</evidence>
<keyword evidence="3 8" id="KW-0812">Transmembrane</keyword>
<dbReference type="GO" id="GO:0140359">
    <property type="term" value="F:ABC-type transporter activity"/>
    <property type="evidence" value="ECO:0007669"/>
    <property type="project" value="InterPro"/>
</dbReference>
<feature type="transmembrane region" description="Helical" evidence="8">
    <location>
        <begin position="703"/>
        <end position="725"/>
    </location>
</feature>
<feature type="transmembrane region" description="Helical" evidence="8">
    <location>
        <begin position="468"/>
        <end position="488"/>
    </location>
</feature>
<dbReference type="InterPro" id="IPR050352">
    <property type="entry name" value="ABCG_transporters"/>
</dbReference>
<dbReference type="STRING" id="1806994.A0A507BVC3"/>
<dbReference type="Pfam" id="PF01061">
    <property type="entry name" value="ABC2_membrane"/>
    <property type="match status" value="1"/>
</dbReference>
<evidence type="ECO:0000256" key="5">
    <source>
        <dbReference type="ARBA" id="ARBA00022840"/>
    </source>
</evidence>